<reference evidence="1" key="1">
    <citation type="submission" date="2020-03" db="EMBL/GenBank/DDBJ databases">
        <title>The deep terrestrial virosphere.</title>
        <authorList>
            <person name="Holmfeldt K."/>
            <person name="Nilsson E."/>
            <person name="Simone D."/>
            <person name="Lopez-Fernandez M."/>
            <person name="Wu X."/>
            <person name="de Brujin I."/>
            <person name="Lundin D."/>
            <person name="Andersson A."/>
            <person name="Bertilsson S."/>
            <person name="Dopson M."/>
        </authorList>
    </citation>
    <scope>NUCLEOTIDE SEQUENCE</scope>
    <source>
        <strain evidence="1">MM415A02194</strain>
        <strain evidence="2">MM415B04014</strain>
    </source>
</reference>
<evidence type="ECO:0000313" key="1">
    <source>
        <dbReference type="EMBL" id="QJA73850.1"/>
    </source>
</evidence>
<accession>A0A6M3JV93</accession>
<dbReference type="InterPro" id="IPR027417">
    <property type="entry name" value="P-loop_NTPase"/>
</dbReference>
<evidence type="ECO:0000313" key="2">
    <source>
        <dbReference type="EMBL" id="QJA94057.1"/>
    </source>
</evidence>
<organism evidence="1">
    <name type="scientific">viral metagenome</name>
    <dbReference type="NCBI Taxonomy" id="1070528"/>
    <lineage>
        <taxon>unclassified sequences</taxon>
        <taxon>metagenomes</taxon>
        <taxon>organismal metagenomes</taxon>
    </lineage>
</organism>
<dbReference type="EMBL" id="MT143200">
    <property type="protein sequence ID" value="QJA94057.1"/>
    <property type="molecule type" value="Genomic_DNA"/>
</dbReference>
<protein>
    <submittedName>
        <fullName evidence="1">Putative ATPase domain containing protein</fullName>
    </submittedName>
</protein>
<gene>
    <name evidence="1" type="ORF">MM415A02194_0014</name>
    <name evidence="2" type="ORF">MM415B04014_0006</name>
</gene>
<name>A0A6M3JV93_9ZZZZ</name>
<dbReference type="Pfam" id="PF13481">
    <property type="entry name" value="AAA_25"/>
    <property type="match status" value="1"/>
</dbReference>
<sequence>MTEGYVTPDAPTDIKCNAGIFIFTYPGFTVRLDHLHEGHDELRAEVTVTGTMPDADGLLLQYRYNLSSPTAGNTLTKALSELAPAVPWRQVVTYVFHQVLRRWREGEPLRKFEDVQVNTDALEHRVWPIVVEGKPNVWFGDSGSLKTYLAEYTQLMVALPETSASGLRAEPGATLILDYEDEEGEWRQRNDALLRGLMYLSDAKPTIHYRRMTRPLTEDIERLQSMVLEIGAEYVVIDSAGPAVGGELVDPKAVIPFFTALRTLRYQQDWGDKGLRPCTTLTLAHEPKNAEKKTAFGSGFWKFEARSMWEVRRSKDADSPTVNIALYHHKTNKGMLRKPVALQFAFTQDSPLTVAVKSFNIGDDSELAGNLPIKAQIKLLLRDGAMSEKDIAAELPGVRPTSLHPQLYEAVRDGVLVHLPDGKFGLAK</sequence>
<dbReference type="AlphaFoldDB" id="A0A6M3JV93"/>
<proteinExistence type="predicted"/>
<dbReference type="EMBL" id="MT142057">
    <property type="protein sequence ID" value="QJA73850.1"/>
    <property type="molecule type" value="Genomic_DNA"/>
</dbReference>
<dbReference type="Gene3D" id="3.40.50.300">
    <property type="entry name" value="P-loop containing nucleotide triphosphate hydrolases"/>
    <property type="match status" value="1"/>
</dbReference>